<feature type="domain" description="HD-GYP" evidence="1">
    <location>
        <begin position="109"/>
        <end position="306"/>
    </location>
</feature>
<dbReference type="InterPro" id="IPR003607">
    <property type="entry name" value="HD/PDEase_dom"/>
</dbReference>
<dbReference type="RefSeq" id="WP_064053097.1">
    <property type="nucleotide sequence ID" value="NZ_RBPW01000066.1"/>
</dbReference>
<proteinExistence type="predicted"/>
<dbReference type="EMBL" id="RBQF01000096">
    <property type="protein sequence ID" value="RMP11889.1"/>
    <property type="molecule type" value="Genomic_DNA"/>
</dbReference>
<dbReference type="CDD" id="cd00077">
    <property type="entry name" value="HDc"/>
    <property type="match status" value="1"/>
</dbReference>
<evidence type="ECO:0000259" key="1">
    <source>
        <dbReference type="PROSITE" id="PS51832"/>
    </source>
</evidence>
<dbReference type="Pfam" id="PF13487">
    <property type="entry name" value="HD_5"/>
    <property type="match status" value="1"/>
</dbReference>
<evidence type="ECO:0000313" key="3">
    <source>
        <dbReference type="Proteomes" id="UP000276587"/>
    </source>
</evidence>
<name>A0A3M4AY88_PSEMA</name>
<protein>
    <recommendedName>
        <fullName evidence="1">HD-GYP domain-containing protein</fullName>
    </recommendedName>
</protein>
<reference evidence="2 3" key="1">
    <citation type="submission" date="2018-08" db="EMBL/GenBank/DDBJ databases">
        <title>Recombination of ecologically and evolutionarily significant loci maintains genetic cohesion in the Pseudomonas syringae species complex.</title>
        <authorList>
            <person name="Dillon M."/>
            <person name="Thakur S."/>
            <person name="Almeida R.N.D."/>
            <person name="Weir B.S."/>
            <person name="Guttman D.S."/>
        </authorList>
    </citation>
    <scope>NUCLEOTIDE SEQUENCE [LARGE SCALE GENOMIC DNA]</scope>
    <source>
        <strain evidence="2 3">ICMP 3555</strain>
    </source>
</reference>
<dbReference type="PANTHER" id="PTHR43155">
    <property type="entry name" value="CYCLIC DI-GMP PHOSPHODIESTERASE PA4108-RELATED"/>
    <property type="match status" value="1"/>
</dbReference>
<organism evidence="2 3">
    <name type="scientific">Pseudomonas marginalis pv. marginalis</name>
    <dbReference type="NCBI Taxonomy" id="97473"/>
    <lineage>
        <taxon>Bacteria</taxon>
        <taxon>Pseudomonadati</taxon>
        <taxon>Pseudomonadota</taxon>
        <taxon>Gammaproteobacteria</taxon>
        <taxon>Pseudomonadales</taxon>
        <taxon>Pseudomonadaceae</taxon>
        <taxon>Pseudomonas</taxon>
    </lineage>
</organism>
<comment type="caution">
    <text evidence="2">The sequence shown here is derived from an EMBL/GenBank/DDBJ whole genome shotgun (WGS) entry which is preliminary data.</text>
</comment>
<dbReference type="PANTHER" id="PTHR43155:SF2">
    <property type="entry name" value="CYCLIC DI-GMP PHOSPHODIESTERASE PA4108"/>
    <property type="match status" value="1"/>
</dbReference>
<sequence>MLKCNEFYHLAPDSEARPFWRDRARNAQSAIQCALGCGVQPTHSVTLPETTPPQDITAPPITSTSMQEELVAAQAICARAKTAVVEMFSHARMGRALELEHISTLVDDISSSIARHPNAFISLARLKSLDDYTYMHSVAVCALMIALANQLALPAAMVRRVGLAGLLHDIGKMAIPGAVLNKPGRLSDDELQLMRTHPLEGEKTLLGTSQVCEMVVDVCLHHHERFDGTGYPDRLAGEQISLFARMAAVCDVYDAVTSDRSYNQGWDPAVAIQQMSTWEGHFDDEVFRAFLKAVGIYPVGSIVQLKSGTIGVVIEQHAHSLLTPKIKLFFLPVLNIYITPKTIDLSDPTQTDKIIARVPSQRYGFKDTERLWRDEDTHTQS</sequence>
<dbReference type="Gene3D" id="1.10.3210.10">
    <property type="entry name" value="Hypothetical protein af1432"/>
    <property type="match status" value="1"/>
</dbReference>
<dbReference type="PROSITE" id="PS51832">
    <property type="entry name" value="HD_GYP"/>
    <property type="match status" value="1"/>
</dbReference>
<accession>A0A3M4AY88</accession>
<dbReference type="GO" id="GO:0008081">
    <property type="term" value="F:phosphoric diester hydrolase activity"/>
    <property type="evidence" value="ECO:0007669"/>
    <property type="project" value="UniProtKB-ARBA"/>
</dbReference>
<dbReference type="Proteomes" id="UP000276587">
    <property type="component" value="Unassembled WGS sequence"/>
</dbReference>
<gene>
    <name evidence="2" type="ORF">ALQ29_03397</name>
</gene>
<keyword evidence="3" id="KW-1185">Reference proteome</keyword>
<dbReference type="NCBIfam" id="TIGR00277">
    <property type="entry name" value="HDIG"/>
    <property type="match status" value="1"/>
</dbReference>
<dbReference type="AlphaFoldDB" id="A0A3M4AY88"/>
<dbReference type="SMART" id="SM00471">
    <property type="entry name" value="HDc"/>
    <property type="match status" value="1"/>
</dbReference>
<dbReference type="SUPFAM" id="SSF109604">
    <property type="entry name" value="HD-domain/PDEase-like"/>
    <property type="match status" value="1"/>
</dbReference>
<evidence type="ECO:0000313" key="2">
    <source>
        <dbReference type="EMBL" id="RMP11889.1"/>
    </source>
</evidence>
<dbReference type="InterPro" id="IPR006675">
    <property type="entry name" value="HDIG_dom"/>
</dbReference>
<dbReference type="InterPro" id="IPR037522">
    <property type="entry name" value="HD_GYP_dom"/>
</dbReference>